<dbReference type="Proteomes" id="UP000295497">
    <property type="component" value="Chromosome"/>
</dbReference>
<accession>A0A4P2QY28</accession>
<evidence type="ECO:0000313" key="3">
    <source>
        <dbReference type="Proteomes" id="UP000295497"/>
    </source>
</evidence>
<organism evidence="2 3">
    <name type="scientific">Sorangium cellulosum</name>
    <name type="common">Polyangium cellulosum</name>
    <dbReference type="NCBI Taxonomy" id="56"/>
    <lineage>
        <taxon>Bacteria</taxon>
        <taxon>Pseudomonadati</taxon>
        <taxon>Myxococcota</taxon>
        <taxon>Polyangia</taxon>
        <taxon>Polyangiales</taxon>
        <taxon>Polyangiaceae</taxon>
        <taxon>Sorangium</taxon>
    </lineage>
</organism>
<dbReference type="AlphaFoldDB" id="A0A4P2QY28"/>
<feature type="compositionally biased region" description="Basic residues" evidence="1">
    <location>
        <begin position="560"/>
        <end position="574"/>
    </location>
</feature>
<feature type="region of interest" description="Disordered" evidence="1">
    <location>
        <begin position="476"/>
        <end position="519"/>
    </location>
</feature>
<feature type="compositionally biased region" description="Basic residues" evidence="1">
    <location>
        <begin position="481"/>
        <end position="503"/>
    </location>
</feature>
<feature type="compositionally biased region" description="Basic residues" evidence="1">
    <location>
        <begin position="636"/>
        <end position="646"/>
    </location>
</feature>
<gene>
    <name evidence="2" type="ORF">SOCE836_076410</name>
</gene>
<dbReference type="Gene3D" id="1.10.10.60">
    <property type="entry name" value="Homeodomain-like"/>
    <property type="match status" value="1"/>
</dbReference>
<evidence type="ECO:0008006" key="4">
    <source>
        <dbReference type="Google" id="ProtNLM"/>
    </source>
</evidence>
<sequence length="693" mass="76794">MGRRKRRAFTPEFKAEAVRLAKASDRSIGEVAKDLDLTETALRDWIKREHCPPAPPSPSEARVELEARDVAALGGVLAEDVEVIALELQRIAVQVHIEPAADLLALRVDEIDELRIGAALREDLVPARGDLDVVGQQVPRLGEVAVTRPGPLPRDRAVDLGLEGVPLGVAHDGLGREREARVFEDEIGRAVQVVGRAERERRAEGAVLAVGLMVVSARDAHREPGLRLAREVAVLIVVERAERADGEPRHRERAVLLGAEAVAPLAAAEEEVVLQPASQAEEIGRREHQADVAIEVELADGDRTFGLLEGDLAQGPRPVERGKELADAHVEIADRRVLDEGVEDGRGAVLLEVVAAEGELHVVLEIGRDEMAARREAHRPHVDLVRVVLRGVRERLADLHARPDRGRKAAVRRLDREALPRPGRHADVAALVLRRLRRGARRRLGGRPALRVEALLQRALLLLELRDPATQRLEALGRPDLRRRRGRRGRRRGRRGRRRRGRLSGRLGRERGGEERERCRRADHVRLLSVDRFQASCPRIKPSAARPAGTGRRREGAPRPRGRRHLAPRGRRFAPHAQTPDRCHGRLAAISHASEAPSSDVQYNGHRELSRHPEYTENVAQTEKLCAKPRANPIRHTGHRGRRPVCRRGAAAEGGRRGGADAGSRERVPTDRRATKMTRRTHEALRSAPRRGA</sequence>
<feature type="region of interest" description="Disordered" evidence="1">
    <location>
        <begin position="538"/>
        <end position="581"/>
    </location>
</feature>
<dbReference type="GO" id="GO:0004803">
    <property type="term" value="F:transposase activity"/>
    <property type="evidence" value="ECO:0007669"/>
    <property type="project" value="InterPro"/>
</dbReference>
<dbReference type="InterPro" id="IPR009057">
    <property type="entry name" value="Homeodomain-like_sf"/>
</dbReference>
<name>A0A4P2QY28_SORCE</name>
<protein>
    <recommendedName>
        <fullName evidence="4">Transposase</fullName>
    </recommendedName>
</protein>
<dbReference type="InterPro" id="IPR002514">
    <property type="entry name" value="Transposase_8"/>
</dbReference>
<evidence type="ECO:0000313" key="2">
    <source>
        <dbReference type="EMBL" id="AUX35449.1"/>
    </source>
</evidence>
<feature type="compositionally biased region" description="Basic and acidic residues" evidence="1">
    <location>
        <begin position="654"/>
        <end position="685"/>
    </location>
</feature>
<evidence type="ECO:0000256" key="1">
    <source>
        <dbReference type="SAM" id="MobiDB-lite"/>
    </source>
</evidence>
<dbReference type="Pfam" id="PF01527">
    <property type="entry name" value="HTH_Tnp_1"/>
    <property type="match status" value="1"/>
</dbReference>
<dbReference type="EMBL" id="CP012672">
    <property type="protein sequence ID" value="AUX35449.1"/>
    <property type="molecule type" value="Genomic_DNA"/>
</dbReference>
<dbReference type="GO" id="GO:0003677">
    <property type="term" value="F:DNA binding"/>
    <property type="evidence" value="ECO:0007669"/>
    <property type="project" value="InterPro"/>
</dbReference>
<feature type="region of interest" description="Disordered" evidence="1">
    <location>
        <begin position="632"/>
        <end position="693"/>
    </location>
</feature>
<reference evidence="2 3" key="1">
    <citation type="submission" date="2015-09" db="EMBL/GenBank/DDBJ databases">
        <title>Sorangium comparison.</title>
        <authorList>
            <person name="Zaburannyi N."/>
            <person name="Bunk B."/>
            <person name="Overmann J."/>
            <person name="Mueller R."/>
        </authorList>
    </citation>
    <scope>NUCLEOTIDE SEQUENCE [LARGE SCALE GENOMIC DNA]</scope>
    <source>
        <strain evidence="2 3">So ce836</strain>
    </source>
</reference>
<feature type="compositionally biased region" description="Basic and acidic residues" evidence="1">
    <location>
        <begin position="507"/>
        <end position="519"/>
    </location>
</feature>
<dbReference type="GO" id="GO:0006313">
    <property type="term" value="P:DNA transposition"/>
    <property type="evidence" value="ECO:0007669"/>
    <property type="project" value="InterPro"/>
</dbReference>
<proteinExistence type="predicted"/>
<dbReference type="SUPFAM" id="SSF46689">
    <property type="entry name" value="Homeodomain-like"/>
    <property type="match status" value="1"/>
</dbReference>